<keyword evidence="4" id="KW-0812">Transmembrane</keyword>
<keyword evidence="1" id="KW-0479">Metal-binding</keyword>
<protein>
    <submittedName>
        <fullName evidence="6">HIRAN domain protein</fullName>
    </submittedName>
</protein>
<dbReference type="Proteomes" id="UP000254634">
    <property type="component" value="Unassembled WGS sequence"/>
</dbReference>
<dbReference type="GO" id="GO:0008270">
    <property type="term" value="F:zinc ion binding"/>
    <property type="evidence" value="ECO:0007669"/>
    <property type="project" value="InterPro"/>
</dbReference>
<organism evidence="6 7">
    <name type="scientific">Streptococcus massiliensis</name>
    <dbReference type="NCBI Taxonomy" id="313439"/>
    <lineage>
        <taxon>Bacteria</taxon>
        <taxon>Bacillati</taxon>
        <taxon>Bacillota</taxon>
        <taxon>Bacilli</taxon>
        <taxon>Lactobacillales</taxon>
        <taxon>Streptococcaceae</taxon>
        <taxon>Streptococcus</taxon>
    </lineage>
</organism>
<feature type="transmembrane region" description="Helical" evidence="4">
    <location>
        <begin position="39"/>
        <end position="57"/>
    </location>
</feature>
<sequence>MRKRIGIVKENLERAEKENEIVVTQLTEIKSRLDNRKTSWKVCFLFFLFCLLVIFLLNGHVVFKILFFVLTLTVFWVMTFSEGQGTSLVERNQEKIKENMENIKTLQEEFQQIQERERNSIYHEIIKGKGATYYQKNLSAVFLSLQDEDWEPYGGYTKSEVRKEIREIGGEEYKYMPVYTNDVKLVCEPTNSHDPNAVQIFVCDKLVGYIPKRLAIKISAWVGSPDFFSYTCRAELDGGEYIGWDYGNNKIFTSEKLVKVVLDLNIVRIK</sequence>
<feature type="domain" description="HIRAN" evidence="5">
    <location>
        <begin position="180"/>
        <end position="221"/>
    </location>
</feature>
<dbReference type="InterPro" id="IPR014905">
    <property type="entry name" value="HIRAN"/>
</dbReference>
<evidence type="ECO:0000313" key="7">
    <source>
        <dbReference type="Proteomes" id="UP000254634"/>
    </source>
</evidence>
<dbReference type="Gene3D" id="3.30.70.2330">
    <property type="match status" value="1"/>
</dbReference>
<evidence type="ECO:0000313" key="6">
    <source>
        <dbReference type="EMBL" id="SUN77453.1"/>
    </source>
</evidence>
<dbReference type="AlphaFoldDB" id="A0A380KZN6"/>
<keyword evidence="3" id="KW-0175">Coiled coil</keyword>
<feature type="coiled-coil region" evidence="3">
    <location>
        <begin position="89"/>
        <end position="116"/>
    </location>
</feature>
<keyword evidence="4" id="KW-0472">Membrane</keyword>
<dbReference type="GO" id="GO:0016818">
    <property type="term" value="F:hydrolase activity, acting on acid anhydrides, in phosphorus-containing anhydrides"/>
    <property type="evidence" value="ECO:0007669"/>
    <property type="project" value="InterPro"/>
</dbReference>
<dbReference type="Pfam" id="PF08797">
    <property type="entry name" value="HIRAN"/>
    <property type="match status" value="1"/>
</dbReference>
<dbReference type="RefSeq" id="WP_018371006.1">
    <property type="nucleotide sequence ID" value="NZ_UHFR01000005.1"/>
</dbReference>
<keyword evidence="2" id="KW-0378">Hydrolase</keyword>
<evidence type="ECO:0000256" key="1">
    <source>
        <dbReference type="ARBA" id="ARBA00022723"/>
    </source>
</evidence>
<dbReference type="GO" id="GO:0003676">
    <property type="term" value="F:nucleic acid binding"/>
    <property type="evidence" value="ECO:0007669"/>
    <property type="project" value="InterPro"/>
</dbReference>
<gene>
    <name evidence="6" type="ORF">NCTC13765_01978</name>
</gene>
<proteinExistence type="predicted"/>
<dbReference type="STRING" id="1123307.GCA_000380065_00320"/>
<evidence type="ECO:0000259" key="5">
    <source>
        <dbReference type="Pfam" id="PF08797"/>
    </source>
</evidence>
<dbReference type="OrthoDB" id="9816323at2"/>
<dbReference type="EMBL" id="UHFR01000005">
    <property type="protein sequence ID" value="SUN77453.1"/>
    <property type="molecule type" value="Genomic_DNA"/>
</dbReference>
<evidence type="ECO:0000256" key="3">
    <source>
        <dbReference type="SAM" id="Coils"/>
    </source>
</evidence>
<keyword evidence="7" id="KW-1185">Reference proteome</keyword>
<keyword evidence="4" id="KW-1133">Transmembrane helix</keyword>
<accession>A0A380KZN6</accession>
<reference evidence="6" key="1">
    <citation type="submission" date="2018-06" db="EMBL/GenBank/DDBJ databases">
        <authorList>
            <consortium name="Pathogen Informatics"/>
            <person name="Doyle S."/>
        </authorList>
    </citation>
    <scope>NUCLEOTIDE SEQUENCE [LARGE SCALE GENOMIC DNA]</scope>
    <source>
        <strain evidence="6">NCTC13765</strain>
    </source>
</reference>
<name>A0A380KZN6_9STRE</name>
<evidence type="ECO:0000256" key="2">
    <source>
        <dbReference type="ARBA" id="ARBA00022801"/>
    </source>
</evidence>
<evidence type="ECO:0000256" key="4">
    <source>
        <dbReference type="SAM" id="Phobius"/>
    </source>
</evidence>